<comment type="caution">
    <text evidence="2">The sequence shown here is derived from an EMBL/GenBank/DDBJ whole genome shotgun (WGS) entry which is preliminary data.</text>
</comment>
<feature type="transmembrane region" description="Helical" evidence="1">
    <location>
        <begin position="12"/>
        <end position="31"/>
    </location>
</feature>
<dbReference type="Proteomes" id="UP001521137">
    <property type="component" value="Unassembled WGS sequence"/>
</dbReference>
<proteinExistence type="predicted"/>
<protein>
    <submittedName>
        <fullName evidence="2">Uncharacterized protein</fullName>
    </submittedName>
</protein>
<accession>A0ABS9D4I7</accession>
<dbReference type="EMBL" id="JAKGAS010000003">
    <property type="protein sequence ID" value="MCF2947836.1"/>
    <property type="molecule type" value="Genomic_DNA"/>
</dbReference>
<feature type="transmembrane region" description="Helical" evidence="1">
    <location>
        <begin position="51"/>
        <end position="69"/>
    </location>
</feature>
<evidence type="ECO:0000313" key="2">
    <source>
        <dbReference type="EMBL" id="MCF2947836.1"/>
    </source>
</evidence>
<organism evidence="2 3">
    <name type="scientific">Paraglaciecola algarum</name>
    <dbReference type="NCBI Taxonomy" id="3050085"/>
    <lineage>
        <taxon>Bacteria</taxon>
        <taxon>Pseudomonadati</taxon>
        <taxon>Pseudomonadota</taxon>
        <taxon>Gammaproteobacteria</taxon>
        <taxon>Alteromonadales</taxon>
        <taxon>Alteromonadaceae</taxon>
        <taxon>Paraglaciecola</taxon>
    </lineage>
</organism>
<sequence>MDNIQLSKVILNYLVPFLIAYLGSKGIFYYFSFEYSLLTDAFYLQKLLIDIGVFVGLYYMGSLLVKYFISSKNYPAP</sequence>
<reference evidence="2 3" key="1">
    <citation type="submission" date="2022-01" db="EMBL/GenBank/DDBJ databases">
        <title>Paraglaciecola sp. G1-23.</title>
        <authorList>
            <person name="Jin M.S."/>
            <person name="Han D.M."/>
            <person name="Kim H.M."/>
            <person name="Jeon C.O."/>
        </authorList>
    </citation>
    <scope>NUCLEOTIDE SEQUENCE [LARGE SCALE GENOMIC DNA]</scope>
    <source>
        <strain evidence="2 3">G1-23</strain>
    </source>
</reference>
<keyword evidence="3" id="KW-1185">Reference proteome</keyword>
<evidence type="ECO:0000256" key="1">
    <source>
        <dbReference type="SAM" id="Phobius"/>
    </source>
</evidence>
<evidence type="ECO:0000313" key="3">
    <source>
        <dbReference type="Proteomes" id="UP001521137"/>
    </source>
</evidence>
<dbReference type="RefSeq" id="WP_235311369.1">
    <property type="nucleotide sequence ID" value="NZ_JAKGAS010000003.1"/>
</dbReference>
<keyword evidence="1" id="KW-1133">Transmembrane helix</keyword>
<keyword evidence="1" id="KW-0812">Transmembrane</keyword>
<name>A0ABS9D4I7_9ALTE</name>
<keyword evidence="1" id="KW-0472">Membrane</keyword>
<gene>
    <name evidence="2" type="ORF">L0668_06945</name>
</gene>